<organism evidence="7 8">
    <name type="scientific">Mucilaginibacter gossypiicola</name>
    <dbReference type="NCBI Taxonomy" id="551995"/>
    <lineage>
        <taxon>Bacteria</taxon>
        <taxon>Pseudomonadati</taxon>
        <taxon>Bacteroidota</taxon>
        <taxon>Sphingobacteriia</taxon>
        <taxon>Sphingobacteriales</taxon>
        <taxon>Sphingobacteriaceae</taxon>
        <taxon>Mucilaginibacter</taxon>
    </lineage>
</organism>
<dbReference type="EMBL" id="FOCL01000010">
    <property type="protein sequence ID" value="SEO64289.1"/>
    <property type="molecule type" value="Genomic_DNA"/>
</dbReference>
<reference evidence="8" key="1">
    <citation type="submission" date="2016-10" db="EMBL/GenBank/DDBJ databases">
        <authorList>
            <person name="Varghese N."/>
            <person name="Submissions S."/>
        </authorList>
    </citation>
    <scope>NUCLEOTIDE SEQUENCE [LARGE SCALE GENOMIC DNA]</scope>
    <source>
        <strain evidence="8">Gh-48</strain>
    </source>
</reference>
<dbReference type="Proteomes" id="UP000198942">
    <property type="component" value="Unassembled WGS sequence"/>
</dbReference>
<dbReference type="InterPro" id="IPR036388">
    <property type="entry name" value="WH-like_DNA-bd_sf"/>
</dbReference>
<evidence type="ECO:0000256" key="2">
    <source>
        <dbReference type="ARBA" id="ARBA00022898"/>
    </source>
</evidence>
<dbReference type="AlphaFoldDB" id="A0A1H8RCN7"/>
<feature type="domain" description="HTH gntR-type" evidence="6">
    <location>
        <begin position="11"/>
        <end position="79"/>
    </location>
</feature>
<comment type="similarity">
    <text evidence="1">In the C-terminal section; belongs to the class-I pyridoxal-phosphate-dependent aminotransferase family.</text>
</comment>
<dbReference type="SMART" id="SM00345">
    <property type="entry name" value="HTH_GNTR"/>
    <property type="match status" value="1"/>
</dbReference>
<dbReference type="CDD" id="cd07377">
    <property type="entry name" value="WHTH_GntR"/>
    <property type="match status" value="1"/>
</dbReference>
<dbReference type="GO" id="GO:0008483">
    <property type="term" value="F:transaminase activity"/>
    <property type="evidence" value="ECO:0007669"/>
    <property type="project" value="UniProtKB-KW"/>
</dbReference>
<keyword evidence="4 7" id="KW-0238">DNA-binding</keyword>
<dbReference type="InterPro" id="IPR000524">
    <property type="entry name" value="Tscrpt_reg_HTH_GntR"/>
</dbReference>
<proteinExistence type="inferred from homology"/>
<dbReference type="CDD" id="cd00609">
    <property type="entry name" value="AAT_like"/>
    <property type="match status" value="1"/>
</dbReference>
<dbReference type="SUPFAM" id="SSF46785">
    <property type="entry name" value="Winged helix' DNA-binding domain"/>
    <property type="match status" value="1"/>
</dbReference>
<evidence type="ECO:0000256" key="3">
    <source>
        <dbReference type="ARBA" id="ARBA00023015"/>
    </source>
</evidence>
<dbReference type="InterPro" id="IPR015424">
    <property type="entry name" value="PyrdxlP-dep_Trfase"/>
</dbReference>
<dbReference type="Gene3D" id="3.90.1150.10">
    <property type="entry name" value="Aspartate Aminotransferase, domain 1"/>
    <property type="match status" value="1"/>
</dbReference>
<dbReference type="InterPro" id="IPR051446">
    <property type="entry name" value="HTH_trans_reg/aminotransferase"/>
</dbReference>
<dbReference type="InterPro" id="IPR004839">
    <property type="entry name" value="Aminotransferase_I/II_large"/>
</dbReference>
<dbReference type="GO" id="GO:0003700">
    <property type="term" value="F:DNA-binding transcription factor activity"/>
    <property type="evidence" value="ECO:0007669"/>
    <property type="project" value="InterPro"/>
</dbReference>
<evidence type="ECO:0000313" key="7">
    <source>
        <dbReference type="EMBL" id="SEO64289.1"/>
    </source>
</evidence>
<dbReference type="PANTHER" id="PTHR46577:SF2">
    <property type="entry name" value="TRANSCRIPTIONAL REGULATORY PROTEIN"/>
    <property type="match status" value="1"/>
</dbReference>
<keyword evidence="7" id="KW-0808">Transferase</keyword>
<dbReference type="PROSITE" id="PS50949">
    <property type="entry name" value="HTH_GNTR"/>
    <property type="match status" value="1"/>
</dbReference>
<accession>A0A1H8RCN7</accession>
<keyword evidence="8" id="KW-1185">Reference proteome</keyword>
<dbReference type="RefSeq" id="WP_091217356.1">
    <property type="nucleotide sequence ID" value="NZ_FOCL01000010.1"/>
</dbReference>
<dbReference type="GO" id="GO:0030170">
    <property type="term" value="F:pyridoxal phosphate binding"/>
    <property type="evidence" value="ECO:0007669"/>
    <property type="project" value="InterPro"/>
</dbReference>
<dbReference type="Gene3D" id="3.40.640.10">
    <property type="entry name" value="Type I PLP-dependent aspartate aminotransferase-like (Major domain)"/>
    <property type="match status" value="1"/>
</dbReference>
<dbReference type="Pfam" id="PF00155">
    <property type="entry name" value="Aminotran_1_2"/>
    <property type="match status" value="1"/>
</dbReference>
<evidence type="ECO:0000256" key="4">
    <source>
        <dbReference type="ARBA" id="ARBA00023125"/>
    </source>
</evidence>
<dbReference type="InterPro" id="IPR015421">
    <property type="entry name" value="PyrdxlP-dep_Trfase_major"/>
</dbReference>
<sequence length="483" mass="54163">MESPVLNTDNDFLYAQIASRIEKQIKQNLLKPGDKLPSVRMLSQEQGISLSTAYKAYVELENMGLIEARTKSGYYVKYLPARFTSVPEAKLPVKKAGEASVAEMIAMVYRNMSEDSVLQLSRSSPPLSLIPLAKLSKSMMESIRNSPSGNITYENPQGNIALRKQVAKNAFNWGGNITEDDVVTTQGCLEALIFCLRALTKPGDTIAIESPTYFGIFNVMLSLDLKVLEIPVNPDTGLDLEYLERAMDEEPVKVCLFVTNFSNPIGVCMTDERKQQLVNMLAKRQVPLIEDDIYGEIYFGKSRPRTCKSYDKEGLVILCSSVSKSIAPGYRVGWCIPPARFKEQILNIKMMHSIASATPTQAAIGHFFETGRYDLHMRHLRKALYTQCLRYTQAIATHFPPGTKISRPQGGYALWIELDKKVNAFELYQLAMEHNISIAPGQIFSVDGRFNNFIRISFGLAFDDLVEESFRVLGKLVSSLVFR</sequence>
<name>A0A1H8RCN7_9SPHI</name>
<keyword evidence="2" id="KW-0663">Pyridoxal phosphate</keyword>
<evidence type="ECO:0000259" key="6">
    <source>
        <dbReference type="PROSITE" id="PS50949"/>
    </source>
</evidence>
<dbReference type="STRING" id="551995.SAMN05192574_11097"/>
<dbReference type="SUPFAM" id="SSF53383">
    <property type="entry name" value="PLP-dependent transferases"/>
    <property type="match status" value="1"/>
</dbReference>
<dbReference type="Gene3D" id="1.10.10.10">
    <property type="entry name" value="Winged helix-like DNA-binding domain superfamily/Winged helix DNA-binding domain"/>
    <property type="match status" value="1"/>
</dbReference>
<keyword evidence="7" id="KW-0032">Aminotransferase</keyword>
<dbReference type="GO" id="GO:0003677">
    <property type="term" value="F:DNA binding"/>
    <property type="evidence" value="ECO:0007669"/>
    <property type="project" value="UniProtKB-KW"/>
</dbReference>
<keyword evidence="5" id="KW-0804">Transcription</keyword>
<dbReference type="Pfam" id="PF00392">
    <property type="entry name" value="GntR"/>
    <property type="match status" value="1"/>
</dbReference>
<dbReference type="OrthoDB" id="9802328at2"/>
<dbReference type="InterPro" id="IPR036390">
    <property type="entry name" value="WH_DNA-bd_sf"/>
</dbReference>
<protein>
    <submittedName>
        <fullName evidence="7">DNA-binding transcriptional regulator, MocR family, contains an aminotransferase domain</fullName>
    </submittedName>
</protein>
<evidence type="ECO:0000256" key="5">
    <source>
        <dbReference type="ARBA" id="ARBA00023163"/>
    </source>
</evidence>
<gene>
    <name evidence="7" type="ORF">SAMN05192574_11097</name>
</gene>
<dbReference type="PANTHER" id="PTHR46577">
    <property type="entry name" value="HTH-TYPE TRANSCRIPTIONAL REGULATORY PROTEIN GABR"/>
    <property type="match status" value="1"/>
</dbReference>
<evidence type="ECO:0000313" key="8">
    <source>
        <dbReference type="Proteomes" id="UP000198942"/>
    </source>
</evidence>
<keyword evidence="3" id="KW-0805">Transcription regulation</keyword>
<dbReference type="InterPro" id="IPR015422">
    <property type="entry name" value="PyrdxlP-dep_Trfase_small"/>
</dbReference>
<evidence type="ECO:0000256" key="1">
    <source>
        <dbReference type="ARBA" id="ARBA00005384"/>
    </source>
</evidence>